<feature type="non-terminal residue" evidence="1">
    <location>
        <position position="1"/>
    </location>
</feature>
<gene>
    <name evidence="1" type="ORF">Ddye_008805</name>
</gene>
<sequence>AKLNLLEENQDKVAEKVAVYQNRITRYFNKRVRIWCFKEGDLVLRKVTQNNRVKSDGVLGQNWEGPYLIKIVVYSGAYKLEDMDGRSIDHTWNTDQLRGFYP</sequence>
<organism evidence="1 2">
    <name type="scientific">Dipteronia dyeriana</name>
    <dbReference type="NCBI Taxonomy" id="168575"/>
    <lineage>
        <taxon>Eukaryota</taxon>
        <taxon>Viridiplantae</taxon>
        <taxon>Streptophyta</taxon>
        <taxon>Embryophyta</taxon>
        <taxon>Tracheophyta</taxon>
        <taxon>Spermatophyta</taxon>
        <taxon>Magnoliopsida</taxon>
        <taxon>eudicotyledons</taxon>
        <taxon>Gunneridae</taxon>
        <taxon>Pentapetalae</taxon>
        <taxon>rosids</taxon>
        <taxon>malvids</taxon>
        <taxon>Sapindales</taxon>
        <taxon>Sapindaceae</taxon>
        <taxon>Hippocastanoideae</taxon>
        <taxon>Acereae</taxon>
        <taxon>Dipteronia</taxon>
    </lineage>
</organism>
<name>A0AAE0CM96_9ROSI</name>
<keyword evidence="2" id="KW-1185">Reference proteome</keyword>
<dbReference type="EMBL" id="JANJYI010000003">
    <property type="protein sequence ID" value="KAK2655753.1"/>
    <property type="molecule type" value="Genomic_DNA"/>
</dbReference>
<dbReference type="Proteomes" id="UP001280121">
    <property type="component" value="Unassembled WGS sequence"/>
</dbReference>
<dbReference type="AlphaFoldDB" id="A0AAE0CM96"/>
<evidence type="ECO:0000313" key="1">
    <source>
        <dbReference type="EMBL" id="KAK2655753.1"/>
    </source>
</evidence>
<evidence type="ECO:0008006" key="3">
    <source>
        <dbReference type="Google" id="ProtNLM"/>
    </source>
</evidence>
<reference evidence="1" key="1">
    <citation type="journal article" date="2023" name="Plant J.">
        <title>Genome sequences and population genomics provide insights into the demographic history, inbreeding, and mutation load of two 'living fossil' tree species of Dipteronia.</title>
        <authorList>
            <person name="Feng Y."/>
            <person name="Comes H.P."/>
            <person name="Chen J."/>
            <person name="Zhu S."/>
            <person name="Lu R."/>
            <person name="Zhang X."/>
            <person name="Li P."/>
            <person name="Qiu J."/>
            <person name="Olsen K.M."/>
            <person name="Qiu Y."/>
        </authorList>
    </citation>
    <scope>NUCLEOTIDE SEQUENCE</scope>
    <source>
        <strain evidence="1">KIB01</strain>
    </source>
</reference>
<accession>A0AAE0CM96</accession>
<comment type="caution">
    <text evidence="1">The sequence shown here is derived from an EMBL/GenBank/DDBJ whole genome shotgun (WGS) entry which is preliminary data.</text>
</comment>
<evidence type="ECO:0000313" key="2">
    <source>
        <dbReference type="Proteomes" id="UP001280121"/>
    </source>
</evidence>
<protein>
    <recommendedName>
        <fullName evidence="3">Reverse transcriptase domain-containing protein</fullName>
    </recommendedName>
</protein>
<proteinExistence type="predicted"/>